<keyword evidence="3 6" id="KW-0812">Transmembrane</keyword>
<evidence type="ECO:0000313" key="8">
    <source>
        <dbReference type="EMBL" id="SFK77977.1"/>
    </source>
</evidence>
<dbReference type="AlphaFoldDB" id="A0A1I4CCD7"/>
<dbReference type="STRING" id="115433.SAMN05421835_13344"/>
<reference evidence="8 9" key="1">
    <citation type="submission" date="2016-10" db="EMBL/GenBank/DDBJ databases">
        <authorList>
            <person name="de Groot N.N."/>
        </authorList>
    </citation>
    <scope>NUCLEOTIDE SEQUENCE [LARGE SCALE GENOMIC DNA]</scope>
    <source>
        <strain evidence="8 9">DSM 44468</strain>
    </source>
</reference>
<name>A0A1I4CCD7_9PSEU</name>
<accession>A0A1I4CCD7</accession>
<feature type="domain" description="Type II secretion system protein GspF" evidence="7">
    <location>
        <begin position="97"/>
        <end position="210"/>
    </location>
</feature>
<feature type="transmembrane region" description="Helical" evidence="6">
    <location>
        <begin position="229"/>
        <end position="247"/>
    </location>
</feature>
<keyword evidence="5 6" id="KW-0472">Membrane</keyword>
<keyword evidence="9" id="KW-1185">Reference proteome</keyword>
<dbReference type="RefSeq" id="WP_091515883.1">
    <property type="nucleotide sequence ID" value="NZ_CBDQZW010000032.1"/>
</dbReference>
<dbReference type="Proteomes" id="UP000199025">
    <property type="component" value="Unassembled WGS sequence"/>
</dbReference>
<evidence type="ECO:0000256" key="3">
    <source>
        <dbReference type="ARBA" id="ARBA00022692"/>
    </source>
</evidence>
<sequence length="257" mass="27005">MPDVMLVCVAAALLLWPAIRPPKARLAALTRVEPRRRSATLDRRWLVALAVVPVVALSGPVGGVGAALLVLAVHCHRKARKRFRAEVTTANSMAEALQALVAELRSGVSAVTAAERAARDAPAPVAPALRALAVSARFAVDLPRGAEPHDQVAQAWTLSRRHGLPLAELLDAVRRDVVAQARFMTRADANMAGPRASAVVLAILPVVGVLLGEAIGAHPLHVLVATPPGQVVLMLGSVLLLAGVVWSERLTRLGVAR</sequence>
<dbReference type="PANTHER" id="PTHR35007:SF4">
    <property type="entry name" value="CONSERVED TRANSMEMBRANE PROTEIN-RELATED"/>
    <property type="match status" value="1"/>
</dbReference>
<comment type="subcellular location">
    <subcellularLocation>
        <location evidence="1">Cell membrane</location>
        <topology evidence="1">Multi-pass membrane protein</topology>
    </subcellularLocation>
</comment>
<evidence type="ECO:0000256" key="1">
    <source>
        <dbReference type="ARBA" id="ARBA00004651"/>
    </source>
</evidence>
<evidence type="ECO:0000256" key="4">
    <source>
        <dbReference type="ARBA" id="ARBA00022989"/>
    </source>
</evidence>
<evidence type="ECO:0000256" key="5">
    <source>
        <dbReference type="ARBA" id="ARBA00023136"/>
    </source>
</evidence>
<dbReference type="GO" id="GO:0005886">
    <property type="term" value="C:plasma membrane"/>
    <property type="evidence" value="ECO:0007669"/>
    <property type="project" value="UniProtKB-SubCell"/>
</dbReference>
<feature type="transmembrane region" description="Helical" evidence="6">
    <location>
        <begin position="196"/>
        <end position="217"/>
    </location>
</feature>
<feature type="transmembrane region" description="Helical" evidence="6">
    <location>
        <begin position="45"/>
        <end position="73"/>
    </location>
</feature>
<dbReference type="EMBL" id="FORP01000033">
    <property type="protein sequence ID" value="SFK77977.1"/>
    <property type="molecule type" value="Genomic_DNA"/>
</dbReference>
<dbReference type="InterPro" id="IPR018076">
    <property type="entry name" value="T2SS_GspF_dom"/>
</dbReference>
<dbReference type="PANTHER" id="PTHR35007">
    <property type="entry name" value="INTEGRAL MEMBRANE PROTEIN-RELATED"/>
    <property type="match status" value="1"/>
</dbReference>
<evidence type="ECO:0000259" key="7">
    <source>
        <dbReference type="Pfam" id="PF00482"/>
    </source>
</evidence>
<evidence type="ECO:0000256" key="6">
    <source>
        <dbReference type="SAM" id="Phobius"/>
    </source>
</evidence>
<evidence type="ECO:0000256" key="2">
    <source>
        <dbReference type="ARBA" id="ARBA00022475"/>
    </source>
</evidence>
<dbReference type="Pfam" id="PF00482">
    <property type="entry name" value="T2SSF"/>
    <property type="match status" value="1"/>
</dbReference>
<gene>
    <name evidence="8" type="ORF">SAMN05421835_13344</name>
</gene>
<evidence type="ECO:0000313" key="9">
    <source>
        <dbReference type="Proteomes" id="UP000199025"/>
    </source>
</evidence>
<protein>
    <submittedName>
        <fullName evidence="8">Tight adherence protein B</fullName>
    </submittedName>
</protein>
<dbReference type="OrthoDB" id="3712305at2"/>
<keyword evidence="2" id="KW-1003">Cell membrane</keyword>
<organism evidence="8 9">
    <name type="scientific">Amycolatopsis sacchari</name>
    <dbReference type="NCBI Taxonomy" id="115433"/>
    <lineage>
        <taxon>Bacteria</taxon>
        <taxon>Bacillati</taxon>
        <taxon>Actinomycetota</taxon>
        <taxon>Actinomycetes</taxon>
        <taxon>Pseudonocardiales</taxon>
        <taxon>Pseudonocardiaceae</taxon>
        <taxon>Amycolatopsis</taxon>
    </lineage>
</organism>
<keyword evidence="4 6" id="KW-1133">Transmembrane helix</keyword>
<proteinExistence type="predicted"/>